<reference evidence="2 3" key="1">
    <citation type="submission" date="2015-01" db="EMBL/GenBank/DDBJ databases">
        <title>Evolution of Trichinella species and genotypes.</title>
        <authorList>
            <person name="Korhonen P.K."/>
            <person name="Edoardo P."/>
            <person name="Giuseppe L.R."/>
            <person name="Gasser R.B."/>
        </authorList>
    </citation>
    <scope>NUCLEOTIDE SEQUENCE [LARGE SCALE GENOMIC DNA]</scope>
    <source>
        <strain evidence="2">ISS120</strain>
    </source>
</reference>
<dbReference type="AlphaFoldDB" id="A0A0V1CMU6"/>
<name>A0A0V1CMU6_TRIBR</name>
<dbReference type="Proteomes" id="UP000054653">
    <property type="component" value="Unassembled WGS sequence"/>
</dbReference>
<accession>A0A0V1CMU6</accession>
<organism evidence="2 3">
    <name type="scientific">Trichinella britovi</name>
    <name type="common">Parasitic roundworm</name>
    <dbReference type="NCBI Taxonomy" id="45882"/>
    <lineage>
        <taxon>Eukaryota</taxon>
        <taxon>Metazoa</taxon>
        <taxon>Ecdysozoa</taxon>
        <taxon>Nematoda</taxon>
        <taxon>Enoplea</taxon>
        <taxon>Dorylaimia</taxon>
        <taxon>Trichinellida</taxon>
        <taxon>Trichinellidae</taxon>
        <taxon>Trichinella</taxon>
    </lineage>
</organism>
<feature type="transmembrane region" description="Helical" evidence="1">
    <location>
        <begin position="6"/>
        <end position="32"/>
    </location>
</feature>
<keyword evidence="3" id="KW-1185">Reference proteome</keyword>
<keyword evidence="1" id="KW-1133">Transmembrane helix</keyword>
<dbReference type="OrthoDB" id="10355119at2759"/>
<evidence type="ECO:0000313" key="3">
    <source>
        <dbReference type="Proteomes" id="UP000054653"/>
    </source>
</evidence>
<keyword evidence="1" id="KW-0812">Transmembrane</keyword>
<comment type="caution">
    <text evidence="2">The sequence shown here is derived from an EMBL/GenBank/DDBJ whole genome shotgun (WGS) entry which is preliminary data.</text>
</comment>
<dbReference type="EMBL" id="JYDI01000149">
    <property type="protein sequence ID" value="KRY50455.1"/>
    <property type="molecule type" value="Genomic_DNA"/>
</dbReference>
<evidence type="ECO:0000313" key="2">
    <source>
        <dbReference type="EMBL" id="KRY50455.1"/>
    </source>
</evidence>
<gene>
    <name evidence="2" type="ORF">T03_12848</name>
</gene>
<keyword evidence="1" id="KW-0472">Membrane</keyword>
<evidence type="ECO:0000256" key="1">
    <source>
        <dbReference type="SAM" id="Phobius"/>
    </source>
</evidence>
<proteinExistence type="predicted"/>
<protein>
    <submittedName>
        <fullName evidence="2">Uncharacterized protein</fullName>
    </submittedName>
</protein>
<sequence>MFVLCMYLIAIVDGMLTCVMYFSSIGLCYFVIRKTKRQYLQQELEENLDKEDLGTETDEMESLGREMLEIRCIAEDLLKGNAEERLKDVPKNMSDVIFNKSKADFLKGWSEIKVERFSMAAALEAKIEMTPNTCAICHGISQCQEFIQPKIVEKDRWSLKDYVINLVANGDHRRLLHLSENTVESKNAGNSEDLPLLMKFSKQKVAYVSRYVFVRFKLQTATTHQKENRVVRVRLRDDGQAYQLFFTLNKKMSEKICPALCRRSRLVVTPMSTQKTGKDALATTLQTPTCNNSTAERKNNSERIDLEALCVPTICGVPAKPELNAWQH</sequence>